<sequence>MLPTPKVQCQYCPHSFALRGLNRHQTTCKQNFDEQQDNALYEQQLFSTSLAQTIVTVPSGNNIGTAIEVYQSGNIPDPELIHPVPNNNIAAHPDPDNGIAASLPETSEESVHGASEYKLDDIRTVYHSSSGHPTQIAHFEDYFQEVNEFVGMGTGIDPEPNVGASFHLGCCSAFKVELRPPGVFKVRDFESSSDLQLEATLVHVIVSIVKLVLQRCSNVFEVKDFEFTVRSAIRSHSGPWEVIGDFIDSLLKITFFFHHSF</sequence>
<proteinExistence type="predicted"/>
<dbReference type="AlphaFoldDB" id="A0A2H3CU16"/>
<protein>
    <submittedName>
        <fullName evidence="1">Uncharacterized protein</fullName>
    </submittedName>
</protein>
<accession>A0A2H3CU16</accession>
<dbReference type="InParanoid" id="A0A2H3CU16"/>
<dbReference type="Proteomes" id="UP000217790">
    <property type="component" value="Unassembled WGS sequence"/>
</dbReference>
<organism evidence="1 2">
    <name type="scientific">Armillaria gallica</name>
    <name type="common">Bulbous honey fungus</name>
    <name type="synonym">Armillaria bulbosa</name>
    <dbReference type="NCBI Taxonomy" id="47427"/>
    <lineage>
        <taxon>Eukaryota</taxon>
        <taxon>Fungi</taxon>
        <taxon>Dikarya</taxon>
        <taxon>Basidiomycota</taxon>
        <taxon>Agaricomycotina</taxon>
        <taxon>Agaricomycetes</taxon>
        <taxon>Agaricomycetidae</taxon>
        <taxon>Agaricales</taxon>
        <taxon>Marasmiineae</taxon>
        <taxon>Physalacriaceae</taxon>
        <taxon>Armillaria</taxon>
    </lineage>
</organism>
<evidence type="ECO:0000313" key="1">
    <source>
        <dbReference type="EMBL" id="PBK85350.1"/>
    </source>
</evidence>
<reference evidence="2" key="1">
    <citation type="journal article" date="2017" name="Nat. Ecol. Evol.">
        <title>Genome expansion and lineage-specific genetic innovations in the forest pathogenic fungi Armillaria.</title>
        <authorList>
            <person name="Sipos G."/>
            <person name="Prasanna A.N."/>
            <person name="Walter M.C."/>
            <person name="O'Connor E."/>
            <person name="Balint B."/>
            <person name="Krizsan K."/>
            <person name="Kiss B."/>
            <person name="Hess J."/>
            <person name="Varga T."/>
            <person name="Slot J."/>
            <person name="Riley R."/>
            <person name="Boka B."/>
            <person name="Rigling D."/>
            <person name="Barry K."/>
            <person name="Lee J."/>
            <person name="Mihaltcheva S."/>
            <person name="LaButti K."/>
            <person name="Lipzen A."/>
            <person name="Waldron R."/>
            <person name="Moloney N.M."/>
            <person name="Sperisen C."/>
            <person name="Kredics L."/>
            <person name="Vagvoelgyi C."/>
            <person name="Patrignani A."/>
            <person name="Fitzpatrick D."/>
            <person name="Nagy I."/>
            <person name="Doyle S."/>
            <person name="Anderson J.B."/>
            <person name="Grigoriev I.V."/>
            <person name="Gueldener U."/>
            <person name="Muensterkoetter M."/>
            <person name="Nagy L.G."/>
        </authorList>
    </citation>
    <scope>NUCLEOTIDE SEQUENCE [LARGE SCALE GENOMIC DNA]</scope>
    <source>
        <strain evidence="2">Ar21-2</strain>
    </source>
</reference>
<dbReference type="EMBL" id="KZ293691">
    <property type="protein sequence ID" value="PBK85350.1"/>
    <property type="molecule type" value="Genomic_DNA"/>
</dbReference>
<gene>
    <name evidence="1" type="ORF">ARMGADRAFT_1036395</name>
</gene>
<name>A0A2H3CU16_ARMGA</name>
<keyword evidence="2" id="KW-1185">Reference proteome</keyword>
<evidence type="ECO:0000313" key="2">
    <source>
        <dbReference type="Proteomes" id="UP000217790"/>
    </source>
</evidence>